<dbReference type="AlphaFoldDB" id="A0A0C3S526"/>
<name>A0A0C3S526_PHLG1</name>
<keyword evidence="1" id="KW-1133">Transmembrane helix</keyword>
<reference evidence="2 3" key="1">
    <citation type="journal article" date="2014" name="PLoS Genet.">
        <title>Analysis of the Phlebiopsis gigantea genome, transcriptome and secretome provides insight into its pioneer colonization strategies of wood.</title>
        <authorList>
            <person name="Hori C."/>
            <person name="Ishida T."/>
            <person name="Igarashi K."/>
            <person name="Samejima M."/>
            <person name="Suzuki H."/>
            <person name="Master E."/>
            <person name="Ferreira P."/>
            <person name="Ruiz-Duenas F.J."/>
            <person name="Held B."/>
            <person name="Canessa P."/>
            <person name="Larrondo L.F."/>
            <person name="Schmoll M."/>
            <person name="Druzhinina I.S."/>
            <person name="Kubicek C.P."/>
            <person name="Gaskell J.A."/>
            <person name="Kersten P."/>
            <person name="St John F."/>
            <person name="Glasner J."/>
            <person name="Sabat G."/>
            <person name="Splinter BonDurant S."/>
            <person name="Syed K."/>
            <person name="Yadav J."/>
            <person name="Mgbeahuruike A.C."/>
            <person name="Kovalchuk A."/>
            <person name="Asiegbu F.O."/>
            <person name="Lackner G."/>
            <person name="Hoffmeister D."/>
            <person name="Rencoret J."/>
            <person name="Gutierrez A."/>
            <person name="Sun H."/>
            <person name="Lindquist E."/>
            <person name="Barry K."/>
            <person name="Riley R."/>
            <person name="Grigoriev I.V."/>
            <person name="Henrissat B."/>
            <person name="Kues U."/>
            <person name="Berka R.M."/>
            <person name="Martinez A.T."/>
            <person name="Covert S.F."/>
            <person name="Blanchette R.A."/>
            <person name="Cullen D."/>
        </authorList>
    </citation>
    <scope>NUCLEOTIDE SEQUENCE [LARGE SCALE GENOMIC DNA]</scope>
    <source>
        <strain evidence="2 3">11061_1 CR5-6</strain>
    </source>
</reference>
<keyword evidence="3" id="KW-1185">Reference proteome</keyword>
<feature type="transmembrane region" description="Helical" evidence="1">
    <location>
        <begin position="168"/>
        <end position="186"/>
    </location>
</feature>
<feature type="transmembrane region" description="Helical" evidence="1">
    <location>
        <begin position="207"/>
        <end position="228"/>
    </location>
</feature>
<feature type="transmembrane region" description="Helical" evidence="1">
    <location>
        <begin position="240"/>
        <end position="258"/>
    </location>
</feature>
<dbReference type="OrthoDB" id="2626017at2759"/>
<evidence type="ECO:0000256" key="1">
    <source>
        <dbReference type="SAM" id="Phobius"/>
    </source>
</evidence>
<proteinExistence type="predicted"/>
<feature type="transmembrane region" description="Helical" evidence="1">
    <location>
        <begin position="91"/>
        <end position="112"/>
    </location>
</feature>
<dbReference type="STRING" id="745531.A0A0C3S526"/>
<keyword evidence="1" id="KW-0472">Membrane</keyword>
<feature type="transmembrane region" description="Helical" evidence="1">
    <location>
        <begin position="124"/>
        <end position="148"/>
    </location>
</feature>
<evidence type="ECO:0000313" key="2">
    <source>
        <dbReference type="EMBL" id="KIP05357.1"/>
    </source>
</evidence>
<feature type="transmembrane region" description="Helical" evidence="1">
    <location>
        <begin position="24"/>
        <end position="41"/>
    </location>
</feature>
<dbReference type="EMBL" id="KN840545">
    <property type="protein sequence ID" value="KIP05357.1"/>
    <property type="molecule type" value="Genomic_DNA"/>
</dbReference>
<feature type="transmembrane region" description="Helical" evidence="1">
    <location>
        <begin position="62"/>
        <end position="79"/>
    </location>
</feature>
<sequence>MSNATAPQLPPSLDLPPHLSAQKYFFVCTLTVAAWDTLVLSPRSWRLFKSKGWPFLKIAYNFLRVFMPVEFTIAGVAFFDTKWSLETCSHFYLFEPICTAILLAVCSAVHVIRIHAIYDKSRPILSLMTGLFAVQVIVTAICCGFFRVTPLEEGQGCIASPKHNWVGIYWLSATLLFTASLVLAVQRSLRSLKVKPISYWKLMLRDGLNLYAAIWLVNMVNMLFWFIITPTGPEDPIRTIVTSMAAVLTTSMTLRIILAVRGPLANGGTFAVSTAHSHPSTHVISRSAPQGGPVLSLQHPQQTYTVGLAPEAKTQDWTDKDSDQMVVAEVKGDGMYGIDEGAAVEEEEEGPKGVKVTTQVETDYDAFAGKK</sequence>
<gene>
    <name evidence="2" type="ORF">PHLGIDRAFT_108333</name>
</gene>
<keyword evidence="1" id="KW-0812">Transmembrane</keyword>
<organism evidence="2 3">
    <name type="scientific">Phlebiopsis gigantea (strain 11061_1 CR5-6)</name>
    <name type="common">White-rot fungus</name>
    <name type="synonym">Peniophora gigantea</name>
    <dbReference type="NCBI Taxonomy" id="745531"/>
    <lineage>
        <taxon>Eukaryota</taxon>
        <taxon>Fungi</taxon>
        <taxon>Dikarya</taxon>
        <taxon>Basidiomycota</taxon>
        <taxon>Agaricomycotina</taxon>
        <taxon>Agaricomycetes</taxon>
        <taxon>Polyporales</taxon>
        <taxon>Phanerochaetaceae</taxon>
        <taxon>Phlebiopsis</taxon>
    </lineage>
</organism>
<dbReference type="HOGENOM" id="CLU_064338_0_0_1"/>
<accession>A0A0C3S526</accession>
<protein>
    <submittedName>
        <fullName evidence="2">Uncharacterized protein</fullName>
    </submittedName>
</protein>
<evidence type="ECO:0000313" key="3">
    <source>
        <dbReference type="Proteomes" id="UP000053257"/>
    </source>
</evidence>
<dbReference type="Proteomes" id="UP000053257">
    <property type="component" value="Unassembled WGS sequence"/>
</dbReference>